<dbReference type="InterPro" id="IPR051396">
    <property type="entry name" value="Bact_Antivir_Def_Nuclease"/>
</dbReference>
<organism evidence="3 4">
    <name type="scientific">Streptomyces roseolus</name>
    <dbReference type="NCBI Taxonomy" id="67358"/>
    <lineage>
        <taxon>Bacteria</taxon>
        <taxon>Bacillati</taxon>
        <taxon>Actinomycetota</taxon>
        <taxon>Actinomycetes</taxon>
        <taxon>Kitasatosporales</taxon>
        <taxon>Streptomycetaceae</taxon>
        <taxon>Streptomyces</taxon>
    </lineage>
</organism>
<dbReference type="InterPro" id="IPR027417">
    <property type="entry name" value="P-loop_NTPase"/>
</dbReference>
<dbReference type="PANTHER" id="PTHR43581">
    <property type="entry name" value="ATP/GTP PHOSPHATASE"/>
    <property type="match status" value="1"/>
</dbReference>
<keyword evidence="4" id="KW-1185">Reference proteome</keyword>
<feature type="domain" description="ATPase AAA-type core" evidence="2">
    <location>
        <begin position="390"/>
        <end position="460"/>
    </location>
</feature>
<gene>
    <name evidence="3" type="ORF">R2363_06470</name>
</gene>
<evidence type="ECO:0000313" key="3">
    <source>
        <dbReference type="EMBL" id="MDX2291813.1"/>
    </source>
</evidence>
<dbReference type="RefSeq" id="WP_319008348.1">
    <property type="nucleotide sequence ID" value="NZ_JAWJZF010000272.1"/>
</dbReference>
<keyword evidence="3" id="KW-0547">Nucleotide-binding</keyword>
<dbReference type="SUPFAM" id="SSF52540">
    <property type="entry name" value="P-loop containing nucleoside triphosphate hydrolases"/>
    <property type="match status" value="1"/>
</dbReference>
<reference evidence="3 4" key="1">
    <citation type="submission" date="2023-10" db="EMBL/GenBank/DDBJ databases">
        <authorList>
            <person name="Wang X.X."/>
        </authorList>
    </citation>
    <scope>NUCLEOTIDE SEQUENCE [LARGE SCALE GENOMIC DNA]</scope>
    <source>
        <strain evidence="3 4">NBRC 12816</strain>
    </source>
</reference>
<proteinExistence type="predicted"/>
<dbReference type="PANTHER" id="PTHR43581:SF2">
    <property type="entry name" value="EXCINUCLEASE ATPASE SUBUNIT"/>
    <property type="match status" value="1"/>
</dbReference>
<dbReference type="Proteomes" id="UP001278571">
    <property type="component" value="Unassembled WGS sequence"/>
</dbReference>
<dbReference type="EMBL" id="JAWJZF010000272">
    <property type="protein sequence ID" value="MDX2291813.1"/>
    <property type="molecule type" value="Genomic_DNA"/>
</dbReference>
<feature type="compositionally biased region" description="Basic and acidic residues" evidence="1">
    <location>
        <begin position="264"/>
        <end position="289"/>
    </location>
</feature>
<evidence type="ECO:0000313" key="4">
    <source>
        <dbReference type="Proteomes" id="UP001278571"/>
    </source>
</evidence>
<feature type="region of interest" description="Disordered" evidence="1">
    <location>
        <begin position="259"/>
        <end position="300"/>
    </location>
</feature>
<dbReference type="InterPro" id="IPR003959">
    <property type="entry name" value="ATPase_AAA_core"/>
</dbReference>
<sequence>MRFIVLDAEERPHDQGGQRACLLEPVPLSDDDYLTSYRMWFADGSGSVEELGAVKIGYSDLVRDERPLETGVFHQLTGLGQRLYWFSLGQDATYYENISKLGPTFRVEVLEALCDIAFSTEVAKDSRYWDVTQASLLRSVEPQTVEGQFRRIARGGARLTAYRFEYVAPVDTRAERVEEPWRLGFSVTPHSWPPSNIHVLIGRNGVGKTTLLGSIGQAVVKAEAESDEAGQILWAEDGTMGSFTNVVAVTFSAFDPAQDSNAEDATHRTGVRDGGRDALRGWDEDKDVPGDQVPPAEPTEPTVKYTYVGLARVDVHGRPTRERKSYDDLGSEFCKSVEEIHAAGRIGRWIAALDVLSSDPHFYESPVHQFARHLQDSSYSRQDRKFAREIFSQLSSGHAIVLLTITRLVETVAEQSLVLLDEPEAHLHPPLLASFIRALSNLVTDRNGVALVGTHSPVVLQEVPRSCVWKVSRWDRHAPQRPSLETYGENVGVLTHEVFGLEVRQSGFHAEIAQAVNELGSYEQVMNRFNGQLGGEAKGLVRILLAHRDLSGTR</sequence>
<dbReference type="GO" id="GO:0005524">
    <property type="term" value="F:ATP binding"/>
    <property type="evidence" value="ECO:0007669"/>
    <property type="project" value="UniProtKB-KW"/>
</dbReference>
<evidence type="ECO:0000259" key="2">
    <source>
        <dbReference type="Pfam" id="PF13304"/>
    </source>
</evidence>
<dbReference type="Gene3D" id="3.40.50.300">
    <property type="entry name" value="P-loop containing nucleotide triphosphate hydrolases"/>
    <property type="match status" value="1"/>
</dbReference>
<comment type="caution">
    <text evidence="3">The sequence shown here is derived from an EMBL/GenBank/DDBJ whole genome shotgun (WGS) entry which is preliminary data.</text>
</comment>
<protein>
    <submittedName>
        <fullName evidence="3">ATP-binding protein</fullName>
    </submittedName>
</protein>
<evidence type="ECO:0000256" key="1">
    <source>
        <dbReference type="SAM" id="MobiDB-lite"/>
    </source>
</evidence>
<name>A0ABU4K237_9ACTN</name>
<accession>A0ABU4K237</accession>
<keyword evidence="3" id="KW-0067">ATP-binding</keyword>
<dbReference type="Pfam" id="PF13304">
    <property type="entry name" value="AAA_21"/>
    <property type="match status" value="1"/>
</dbReference>